<dbReference type="EMBL" id="RBNI01000416">
    <property type="protein sequence ID" value="RUP51831.1"/>
    <property type="molecule type" value="Genomic_DNA"/>
</dbReference>
<evidence type="ECO:0000313" key="3">
    <source>
        <dbReference type="Proteomes" id="UP000268093"/>
    </source>
</evidence>
<dbReference type="PANTHER" id="PTHR28008">
    <property type="entry name" value="DOMAIN PROTEIN, PUTATIVE (AFU_ORTHOLOGUE AFUA_3G10980)-RELATED"/>
    <property type="match status" value="1"/>
</dbReference>
<comment type="caution">
    <text evidence="2">The sequence shown here is derived from an EMBL/GenBank/DDBJ whole genome shotgun (WGS) entry which is preliminary data.</text>
</comment>
<keyword evidence="1" id="KW-0812">Transmembrane</keyword>
<proteinExistence type="predicted"/>
<dbReference type="OrthoDB" id="63581at2759"/>
<sequence length="138" mass="15675">MRRNILLFLGFLFLFLGFLGFAPVHIPINDKVMHTLTFGTVAFVLFFLWDLGLERNLALTCTAMLLMSFGSEMVQGFLPYRTYDTKDIAANLCGSLLGIGLAVFLERWQERQRWLGVANSQGDYTQLRVGESEVLEMV</sequence>
<evidence type="ECO:0000256" key="1">
    <source>
        <dbReference type="SAM" id="Phobius"/>
    </source>
</evidence>
<keyword evidence="3" id="KW-1185">Reference proteome</keyword>
<dbReference type="AlphaFoldDB" id="A0A433DLZ6"/>
<keyword evidence="1" id="KW-0472">Membrane</keyword>
<name>A0A433DLZ6_9FUNG</name>
<protein>
    <submittedName>
        <fullName evidence="2">Uncharacterized protein</fullName>
    </submittedName>
</protein>
<dbReference type="NCBIfam" id="NF037970">
    <property type="entry name" value="vanZ_1"/>
    <property type="match status" value="1"/>
</dbReference>
<evidence type="ECO:0000313" key="2">
    <source>
        <dbReference type="EMBL" id="RUP51831.1"/>
    </source>
</evidence>
<reference evidence="2 3" key="1">
    <citation type="journal article" date="2018" name="New Phytol.">
        <title>Phylogenomics of Endogonaceae and evolution of mycorrhizas within Mucoromycota.</title>
        <authorList>
            <person name="Chang Y."/>
            <person name="Desiro A."/>
            <person name="Na H."/>
            <person name="Sandor L."/>
            <person name="Lipzen A."/>
            <person name="Clum A."/>
            <person name="Barry K."/>
            <person name="Grigoriev I.V."/>
            <person name="Martin F.M."/>
            <person name="Stajich J.E."/>
            <person name="Smith M.E."/>
            <person name="Bonito G."/>
            <person name="Spatafora J.W."/>
        </authorList>
    </citation>
    <scope>NUCLEOTIDE SEQUENCE [LARGE SCALE GENOMIC DNA]</scope>
    <source>
        <strain evidence="2 3">GMNB39</strain>
    </source>
</reference>
<organism evidence="2 3">
    <name type="scientific">Jimgerdemannia flammicorona</name>
    <dbReference type="NCBI Taxonomy" id="994334"/>
    <lineage>
        <taxon>Eukaryota</taxon>
        <taxon>Fungi</taxon>
        <taxon>Fungi incertae sedis</taxon>
        <taxon>Mucoromycota</taxon>
        <taxon>Mucoromycotina</taxon>
        <taxon>Endogonomycetes</taxon>
        <taxon>Endogonales</taxon>
        <taxon>Endogonaceae</taxon>
        <taxon>Jimgerdemannia</taxon>
    </lineage>
</organism>
<dbReference type="Proteomes" id="UP000268093">
    <property type="component" value="Unassembled WGS sequence"/>
</dbReference>
<keyword evidence="1" id="KW-1133">Transmembrane helix</keyword>
<gene>
    <name evidence="2" type="ORF">BC936DRAFT_145388</name>
</gene>
<feature type="transmembrane region" description="Helical" evidence="1">
    <location>
        <begin position="31"/>
        <end position="49"/>
    </location>
</feature>
<feature type="transmembrane region" description="Helical" evidence="1">
    <location>
        <begin position="88"/>
        <end position="105"/>
    </location>
</feature>
<dbReference type="PANTHER" id="PTHR28008:SF1">
    <property type="entry name" value="DOMAIN PROTEIN, PUTATIVE (AFU_ORTHOLOGUE AFUA_3G10980)-RELATED"/>
    <property type="match status" value="1"/>
</dbReference>
<feature type="transmembrane region" description="Helical" evidence="1">
    <location>
        <begin position="56"/>
        <end position="76"/>
    </location>
</feature>
<accession>A0A433DLZ6</accession>